<feature type="region of interest" description="Disordered" evidence="1">
    <location>
        <begin position="1"/>
        <end position="60"/>
    </location>
</feature>
<dbReference type="EMBL" id="HG793174">
    <property type="protein sequence ID" value="CRL29863.1"/>
    <property type="molecule type" value="Genomic_DNA"/>
</dbReference>
<dbReference type="AlphaFoldDB" id="A0A0G4PU05"/>
<accession>A0A0G4PU05</accession>
<evidence type="ECO:0000256" key="1">
    <source>
        <dbReference type="SAM" id="MobiDB-lite"/>
    </source>
</evidence>
<evidence type="ECO:0000313" key="2">
    <source>
        <dbReference type="EMBL" id="CRL29863.1"/>
    </source>
</evidence>
<name>A0A0G4PU05_PENC3</name>
<sequence length="60" mass="6637">MRLIRLQQKHGFKVKGKGTPRRKQAQVSSNNEEGTAGEEAIENEATKNSTKHAISPHVRG</sequence>
<keyword evidence="3" id="KW-1185">Reference proteome</keyword>
<gene>
    <name evidence="2" type="ORF">PCAMFM013_S041g000005</name>
</gene>
<protein>
    <submittedName>
        <fullName evidence="2">Str. FM013</fullName>
    </submittedName>
</protein>
<reference evidence="2 3" key="1">
    <citation type="journal article" date="2014" name="Nat. Commun.">
        <title>Multiple recent horizontal transfers of a large genomic region in cheese making fungi.</title>
        <authorList>
            <person name="Cheeseman K."/>
            <person name="Ropars J."/>
            <person name="Renault P."/>
            <person name="Dupont J."/>
            <person name="Gouzy J."/>
            <person name="Branca A."/>
            <person name="Abraham A.L."/>
            <person name="Ceppi M."/>
            <person name="Conseiller E."/>
            <person name="Debuchy R."/>
            <person name="Malagnac F."/>
            <person name="Goarin A."/>
            <person name="Silar P."/>
            <person name="Lacoste S."/>
            <person name="Sallet E."/>
            <person name="Bensimon A."/>
            <person name="Giraud T."/>
            <person name="Brygoo Y."/>
        </authorList>
    </citation>
    <scope>NUCLEOTIDE SEQUENCE [LARGE SCALE GENOMIC DNA]</scope>
    <source>
        <strain evidence="3">FM 013</strain>
    </source>
</reference>
<organism evidence="2 3">
    <name type="scientific">Penicillium camemberti (strain FM 013)</name>
    <dbReference type="NCBI Taxonomy" id="1429867"/>
    <lineage>
        <taxon>Eukaryota</taxon>
        <taxon>Fungi</taxon>
        <taxon>Dikarya</taxon>
        <taxon>Ascomycota</taxon>
        <taxon>Pezizomycotina</taxon>
        <taxon>Eurotiomycetes</taxon>
        <taxon>Eurotiomycetidae</taxon>
        <taxon>Eurotiales</taxon>
        <taxon>Aspergillaceae</taxon>
        <taxon>Penicillium</taxon>
    </lineage>
</organism>
<dbReference type="Proteomes" id="UP000053732">
    <property type="component" value="Unassembled WGS sequence"/>
</dbReference>
<proteinExistence type="predicted"/>
<evidence type="ECO:0000313" key="3">
    <source>
        <dbReference type="Proteomes" id="UP000053732"/>
    </source>
</evidence>
<feature type="compositionally biased region" description="Basic residues" evidence="1">
    <location>
        <begin position="7"/>
        <end position="24"/>
    </location>
</feature>